<evidence type="ECO:0000313" key="3">
    <source>
        <dbReference type="Proteomes" id="UP000076630"/>
    </source>
</evidence>
<dbReference type="AlphaFoldDB" id="A0A161S4J6"/>
<organism evidence="2 3">
    <name type="scientific">Myroides marinus</name>
    <dbReference type="NCBI Taxonomy" id="703342"/>
    <lineage>
        <taxon>Bacteria</taxon>
        <taxon>Pseudomonadati</taxon>
        <taxon>Bacteroidota</taxon>
        <taxon>Flavobacteriia</taxon>
        <taxon>Flavobacteriales</taxon>
        <taxon>Flavobacteriaceae</taxon>
        <taxon>Myroides</taxon>
    </lineage>
</organism>
<accession>A0A161S4J6</accession>
<reference evidence="2 3" key="1">
    <citation type="submission" date="2016-01" db="EMBL/GenBank/DDBJ databases">
        <title>Whole genome sequencing of Myroides marinus L41.</title>
        <authorList>
            <person name="Hong K.W."/>
        </authorList>
    </citation>
    <scope>NUCLEOTIDE SEQUENCE [LARGE SCALE GENOMIC DNA]</scope>
    <source>
        <strain evidence="2 3">L41</strain>
    </source>
</reference>
<keyword evidence="1" id="KW-0732">Signal</keyword>
<comment type="caution">
    <text evidence="2">The sequence shown here is derived from an EMBL/GenBank/DDBJ whole genome shotgun (WGS) entry which is preliminary data.</text>
</comment>
<dbReference type="Proteomes" id="UP000076630">
    <property type="component" value="Unassembled WGS sequence"/>
</dbReference>
<keyword evidence="3" id="KW-1185">Reference proteome</keyword>
<proteinExistence type="predicted"/>
<feature type="signal peptide" evidence="1">
    <location>
        <begin position="1"/>
        <end position="27"/>
    </location>
</feature>
<dbReference type="EMBL" id="LQNU01000099">
    <property type="protein sequence ID" value="KZE73945.1"/>
    <property type="molecule type" value="Genomic_DNA"/>
</dbReference>
<gene>
    <name evidence="2" type="ORF">AV926_18125</name>
</gene>
<evidence type="ECO:0000256" key="1">
    <source>
        <dbReference type="SAM" id="SignalP"/>
    </source>
</evidence>
<protein>
    <submittedName>
        <fullName evidence="2">Uncharacterized protein</fullName>
    </submittedName>
</protein>
<dbReference type="RefSeq" id="WP_038988297.1">
    <property type="nucleotide sequence ID" value="NZ_JWJO01000090.1"/>
</dbReference>
<name>A0A161S4J6_9FLAO</name>
<sequence>MKQFIKNLLIPFAVVAMLSLGAFTMNASNKADNKIEISEETVTPYGGDLYYLDGAVFKKATQIVKRDCSFEGFGPLYEEDINSETHQIYGWDSSVAEYKPLRLIM</sequence>
<feature type="chain" id="PRO_5007827000" evidence="1">
    <location>
        <begin position="28"/>
        <end position="105"/>
    </location>
</feature>
<evidence type="ECO:0000313" key="2">
    <source>
        <dbReference type="EMBL" id="KZE73945.1"/>
    </source>
</evidence>